<dbReference type="Proteomes" id="UP000199182">
    <property type="component" value="Unassembled WGS sequence"/>
</dbReference>
<dbReference type="InterPro" id="IPR025874">
    <property type="entry name" value="DZR"/>
</dbReference>
<feature type="domain" description="DZANK-type" evidence="2">
    <location>
        <begin position="4"/>
        <end position="53"/>
    </location>
</feature>
<name>A0A1H0GL73_9FIRM</name>
<evidence type="ECO:0000256" key="1">
    <source>
        <dbReference type="SAM" id="Phobius"/>
    </source>
</evidence>
<evidence type="ECO:0000313" key="4">
    <source>
        <dbReference type="Proteomes" id="UP000199182"/>
    </source>
</evidence>
<sequence length="131" mass="14800">MKTCPQCGELNADDRNECYRCYTPLGDNRFVQKICPKCRARFPSNKVLCERCGARLIDYTPKQKVKYDSDAEWWHYALAIFAPLIGLIMAIVYISRGDDELGKTMIVTVVICGAIQFLLGILFAACSYGML</sequence>
<dbReference type="EMBL" id="FNID01000052">
    <property type="protein sequence ID" value="SDO07687.1"/>
    <property type="molecule type" value="Genomic_DNA"/>
</dbReference>
<evidence type="ECO:0000313" key="3">
    <source>
        <dbReference type="EMBL" id="SDO07687.1"/>
    </source>
</evidence>
<feature type="transmembrane region" description="Helical" evidence="1">
    <location>
        <begin position="106"/>
        <end position="130"/>
    </location>
</feature>
<dbReference type="RefSeq" id="WP_162840454.1">
    <property type="nucleotide sequence ID" value="NZ_FNID01000052.1"/>
</dbReference>
<evidence type="ECO:0000259" key="2">
    <source>
        <dbReference type="Pfam" id="PF12773"/>
    </source>
</evidence>
<dbReference type="AlphaFoldDB" id="A0A1H0GL73"/>
<keyword evidence="1" id="KW-0472">Membrane</keyword>
<keyword evidence="1" id="KW-1133">Transmembrane helix</keyword>
<keyword evidence="1" id="KW-0812">Transmembrane</keyword>
<accession>A0A1H0GL73</accession>
<organism evidence="3 4">
    <name type="scientific">Acetanaerobacterium elongatum</name>
    <dbReference type="NCBI Taxonomy" id="258515"/>
    <lineage>
        <taxon>Bacteria</taxon>
        <taxon>Bacillati</taxon>
        <taxon>Bacillota</taxon>
        <taxon>Clostridia</taxon>
        <taxon>Eubacteriales</taxon>
        <taxon>Oscillospiraceae</taxon>
        <taxon>Acetanaerobacterium</taxon>
    </lineage>
</organism>
<feature type="transmembrane region" description="Helical" evidence="1">
    <location>
        <begin position="73"/>
        <end position="94"/>
    </location>
</feature>
<protein>
    <submittedName>
        <fullName evidence="3">Double zinc ribbon</fullName>
    </submittedName>
</protein>
<keyword evidence="4" id="KW-1185">Reference proteome</keyword>
<reference evidence="3 4" key="1">
    <citation type="submission" date="2016-10" db="EMBL/GenBank/DDBJ databases">
        <authorList>
            <person name="de Groot N.N."/>
        </authorList>
    </citation>
    <scope>NUCLEOTIDE SEQUENCE [LARGE SCALE GENOMIC DNA]</scope>
    <source>
        <strain evidence="3 4">CGMCC 1.5012</strain>
    </source>
</reference>
<dbReference type="STRING" id="258515.SAMN05192585_1528"/>
<proteinExistence type="predicted"/>
<gene>
    <name evidence="3" type="ORF">SAMN05192585_1528</name>
</gene>
<dbReference type="Pfam" id="PF12773">
    <property type="entry name" value="DZR"/>
    <property type="match status" value="1"/>
</dbReference>